<dbReference type="EMBL" id="JACASE010000002">
    <property type="protein sequence ID" value="KAF6495772.1"/>
    <property type="molecule type" value="Genomic_DNA"/>
</dbReference>
<organism evidence="2 3">
    <name type="scientific">Rousettus aegyptiacus</name>
    <name type="common">Egyptian fruit bat</name>
    <name type="synonym">Pteropus aegyptiacus</name>
    <dbReference type="NCBI Taxonomy" id="9407"/>
    <lineage>
        <taxon>Eukaryota</taxon>
        <taxon>Metazoa</taxon>
        <taxon>Chordata</taxon>
        <taxon>Craniata</taxon>
        <taxon>Vertebrata</taxon>
        <taxon>Euteleostomi</taxon>
        <taxon>Mammalia</taxon>
        <taxon>Eutheria</taxon>
        <taxon>Laurasiatheria</taxon>
        <taxon>Chiroptera</taxon>
        <taxon>Yinpterochiroptera</taxon>
        <taxon>Pteropodoidea</taxon>
        <taxon>Pteropodidae</taxon>
        <taxon>Rousettinae</taxon>
        <taxon>Rousettus</taxon>
    </lineage>
</organism>
<keyword evidence="1" id="KW-0812">Transmembrane</keyword>
<name>A0A7J8JI72_ROUAE</name>
<reference evidence="2 3" key="1">
    <citation type="journal article" date="2020" name="Nature">
        <title>Six reference-quality genomes reveal evolution of bat adaptations.</title>
        <authorList>
            <person name="Jebb D."/>
            <person name="Huang Z."/>
            <person name="Pippel M."/>
            <person name="Hughes G.M."/>
            <person name="Lavrichenko K."/>
            <person name="Devanna P."/>
            <person name="Winkler S."/>
            <person name="Jermiin L.S."/>
            <person name="Skirmuntt E.C."/>
            <person name="Katzourakis A."/>
            <person name="Burkitt-Gray L."/>
            <person name="Ray D.A."/>
            <person name="Sullivan K.A.M."/>
            <person name="Roscito J.G."/>
            <person name="Kirilenko B.M."/>
            <person name="Davalos L.M."/>
            <person name="Corthals A.P."/>
            <person name="Power M.L."/>
            <person name="Jones G."/>
            <person name="Ransome R.D."/>
            <person name="Dechmann D.K.N."/>
            <person name="Locatelli A.G."/>
            <person name="Puechmaille S.J."/>
            <person name="Fedrigo O."/>
            <person name="Jarvis E.D."/>
            <person name="Hiller M."/>
            <person name="Vernes S.C."/>
            <person name="Myers E.W."/>
            <person name="Teeling E.C."/>
        </authorList>
    </citation>
    <scope>NUCLEOTIDE SEQUENCE [LARGE SCALE GENOMIC DNA]</scope>
    <source>
        <strain evidence="2">MRouAeg1</strain>
        <tissue evidence="2">Muscle</tissue>
    </source>
</reference>
<keyword evidence="3" id="KW-1185">Reference proteome</keyword>
<keyword evidence="1" id="KW-0472">Membrane</keyword>
<comment type="caution">
    <text evidence="2">The sequence shown here is derived from an EMBL/GenBank/DDBJ whole genome shotgun (WGS) entry which is preliminary data.</text>
</comment>
<keyword evidence="1" id="KW-1133">Transmembrane helix</keyword>
<dbReference type="AlphaFoldDB" id="A0A7J8JI72"/>
<protein>
    <submittedName>
        <fullName evidence="2">Uncharacterized protein</fullName>
    </submittedName>
</protein>
<evidence type="ECO:0000313" key="3">
    <source>
        <dbReference type="Proteomes" id="UP000593571"/>
    </source>
</evidence>
<feature type="transmembrane region" description="Helical" evidence="1">
    <location>
        <begin position="32"/>
        <end position="63"/>
    </location>
</feature>
<accession>A0A7J8JI72</accession>
<dbReference type="Proteomes" id="UP000593571">
    <property type="component" value="Unassembled WGS sequence"/>
</dbReference>
<evidence type="ECO:0000256" key="1">
    <source>
        <dbReference type="SAM" id="Phobius"/>
    </source>
</evidence>
<sequence>MLTSGTQWKGRGCGGGGRQGYETDVSTCSPGLFFLCSLAALVQVLSTLISPTPLASCAILSLLRPSKNKGRNSVKVSQSLLQCCSGTLDTEAWAMLPVVLCVIICGVYASTIPFGPPLLASQTSVHILPPIWF</sequence>
<evidence type="ECO:0000313" key="2">
    <source>
        <dbReference type="EMBL" id="KAF6495772.1"/>
    </source>
</evidence>
<gene>
    <name evidence="2" type="ORF">HJG63_010156</name>
</gene>
<proteinExistence type="predicted"/>